<evidence type="ECO:0000259" key="1">
    <source>
        <dbReference type="Pfam" id="PF13592"/>
    </source>
</evidence>
<evidence type="ECO:0000313" key="2">
    <source>
        <dbReference type="EMBL" id="VEP14477.1"/>
    </source>
</evidence>
<dbReference type="Proteomes" id="UP000320055">
    <property type="component" value="Unassembled WGS sequence"/>
</dbReference>
<organism evidence="2 3">
    <name type="scientific">Hyella patelloides LEGE 07179</name>
    <dbReference type="NCBI Taxonomy" id="945734"/>
    <lineage>
        <taxon>Bacteria</taxon>
        <taxon>Bacillati</taxon>
        <taxon>Cyanobacteriota</taxon>
        <taxon>Cyanophyceae</taxon>
        <taxon>Pleurocapsales</taxon>
        <taxon>Hyellaceae</taxon>
        <taxon>Hyella</taxon>
    </lineage>
</organism>
<dbReference type="EMBL" id="CAACVJ010000187">
    <property type="protein sequence ID" value="VEP14477.1"/>
    <property type="molecule type" value="Genomic_DNA"/>
</dbReference>
<dbReference type="InterPro" id="IPR025959">
    <property type="entry name" value="Winged_HTH_dom"/>
</dbReference>
<protein>
    <recommendedName>
        <fullName evidence="1">Winged helix-turn helix domain-containing protein</fullName>
    </recommendedName>
</protein>
<gene>
    <name evidence="2" type="ORF">H1P_2670014</name>
</gene>
<dbReference type="Pfam" id="PF13384">
    <property type="entry name" value="HTH_23"/>
    <property type="match status" value="1"/>
</dbReference>
<sequence length="234" mass="27607">MPKKAYLASHLNTLELKKRYQQSKNPIESRRWHLLWKIAQGWTIKNSAIAVGLSYGYAQRIVRNYNQYGVIGVKIKPRGKEKHSGGKAALLSSEQFQKLTHALESKPSDGGIWTGVKVARWIEKETGKERVWNQRGWDYLKKCSYSWQRPRRKHSKGNLIEQNLFKQNLPILVKQLEKKYPNAKIEVWFFDEHRVGLKPILKKVWSPIGTRPQAIVQHQYEWRGCLWFCRTKKR</sequence>
<feature type="domain" description="Winged helix-turn helix" evidence="1">
    <location>
        <begin position="110"/>
        <end position="168"/>
    </location>
</feature>
<accession>A0A563VSW4</accession>
<reference evidence="2 3" key="1">
    <citation type="submission" date="2019-01" db="EMBL/GenBank/DDBJ databases">
        <authorList>
            <person name="Brito A."/>
        </authorList>
    </citation>
    <scope>NUCLEOTIDE SEQUENCE [LARGE SCALE GENOMIC DNA]</scope>
    <source>
        <strain evidence="2">1</strain>
    </source>
</reference>
<dbReference type="Pfam" id="PF13592">
    <property type="entry name" value="HTH_33"/>
    <property type="match status" value="1"/>
</dbReference>
<keyword evidence="3" id="KW-1185">Reference proteome</keyword>
<dbReference type="AlphaFoldDB" id="A0A563VSW4"/>
<evidence type="ECO:0000313" key="3">
    <source>
        <dbReference type="Proteomes" id="UP000320055"/>
    </source>
</evidence>
<proteinExistence type="predicted"/>
<name>A0A563VSW4_9CYAN</name>
<dbReference type="RefSeq" id="WP_222427244.1">
    <property type="nucleotide sequence ID" value="NZ_LR214010.1"/>
</dbReference>